<dbReference type="OrthoDB" id="10602687at2759"/>
<reference evidence="2 3" key="1">
    <citation type="submission" date="2016-02" db="EMBL/GenBank/DDBJ databases">
        <title>Genome analysis of coral dinoflagellate symbionts highlights evolutionary adaptations to a symbiotic lifestyle.</title>
        <authorList>
            <person name="Aranda M."/>
            <person name="Li Y."/>
            <person name="Liew Y.J."/>
            <person name="Baumgarten S."/>
            <person name="Simakov O."/>
            <person name="Wilson M."/>
            <person name="Piel J."/>
            <person name="Ashoor H."/>
            <person name="Bougouffa S."/>
            <person name="Bajic V.B."/>
            <person name="Ryu T."/>
            <person name="Ravasi T."/>
            <person name="Bayer T."/>
            <person name="Micklem G."/>
            <person name="Kim H."/>
            <person name="Bhak J."/>
            <person name="Lajeunesse T.C."/>
            <person name="Voolstra C.R."/>
        </authorList>
    </citation>
    <scope>NUCLEOTIDE SEQUENCE [LARGE SCALE GENOMIC DNA]</scope>
    <source>
        <strain evidence="2 3">CCMP2467</strain>
    </source>
</reference>
<proteinExistence type="predicted"/>
<protein>
    <submittedName>
        <fullName evidence="2">Uncharacterized protein</fullName>
    </submittedName>
</protein>
<dbReference type="Proteomes" id="UP000186817">
    <property type="component" value="Unassembled WGS sequence"/>
</dbReference>
<evidence type="ECO:0000256" key="1">
    <source>
        <dbReference type="SAM" id="MobiDB-lite"/>
    </source>
</evidence>
<organism evidence="2 3">
    <name type="scientific">Symbiodinium microadriaticum</name>
    <name type="common">Dinoflagellate</name>
    <name type="synonym">Zooxanthella microadriatica</name>
    <dbReference type="NCBI Taxonomy" id="2951"/>
    <lineage>
        <taxon>Eukaryota</taxon>
        <taxon>Sar</taxon>
        <taxon>Alveolata</taxon>
        <taxon>Dinophyceae</taxon>
        <taxon>Suessiales</taxon>
        <taxon>Symbiodiniaceae</taxon>
        <taxon>Symbiodinium</taxon>
    </lineage>
</organism>
<feature type="region of interest" description="Disordered" evidence="1">
    <location>
        <begin position="231"/>
        <end position="255"/>
    </location>
</feature>
<gene>
    <name evidence="2" type="ORF">AK812_SmicGene17459</name>
</gene>
<dbReference type="AlphaFoldDB" id="A0A1Q9DXP5"/>
<keyword evidence="3" id="KW-1185">Reference proteome</keyword>
<evidence type="ECO:0000313" key="3">
    <source>
        <dbReference type="Proteomes" id="UP000186817"/>
    </source>
</evidence>
<comment type="caution">
    <text evidence="2">The sequence shown here is derived from an EMBL/GenBank/DDBJ whole genome shotgun (WGS) entry which is preliminary data.</text>
</comment>
<dbReference type="EMBL" id="LSRX01000345">
    <property type="protein sequence ID" value="OLP99919.1"/>
    <property type="molecule type" value="Genomic_DNA"/>
</dbReference>
<accession>A0A1Q9DXP5</accession>
<sequence length="255" mass="27909">MSGYGVDVSGLLASQQAGDLSAALAVTGECEHTSLFRPHVPVLPIAANVGSEQAAAAEAISGLQKYAAAAESRMEEVVVVPAAQLAIEAYLDPGCKQRYNQPRHVPAYHLESYSAQSPYPIQLNDAAGRQVTHDGGMQEQLRQLELLRHRELQHLRLQEEQLESLQYGEYWEEPVIVGTSDPPARLVDPGLMEGSPPQRSYGPGRRSDLRQVMAPSSLVAHWPRDLEVPAEWTPQIKDLDPSGDESPPLPARSRR</sequence>
<name>A0A1Q9DXP5_SYMMI</name>
<evidence type="ECO:0000313" key="2">
    <source>
        <dbReference type="EMBL" id="OLP99919.1"/>
    </source>
</evidence>